<organism evidence="1">
    <name type="scientific">Rhizophora mucronata</name>
    <name type="common">Asiatic mangrove</name>
    <dbReference type="NCBI Taxonomy" id="61149"/>
    <lineage>
        <taxon>Eukaryota</taxon>
        <taxon>Viridiplantae</taxon>
        <taxon>Streptophyta</taxon>
        <taxon>Embryophyta</taxon>
        <taxon>Tracheophyta</taxon>
        <taxon>Spermatophyta</taxon>
        <taxon>Magnoliopsida</taxon>
        <taxon>eudicotyledons</taxon>
        <taxon>Gunneridae</taxon>
        <taxon>Pentapetalae</taxon>
        <taxon>rosids</taxon>
        <taxon>fabids</taxon>
        <taxon>Malpighiales</taxon>
        <taxon>Rhizophoraceae</taxon>
        <taxon>Rhizophora</taxon>
    </lineage>
</organism>
<dbReference type="EMBL" id="GGEC01092240">
    <property type="protein sequence ID" value="MBX72724.1"/>
    <property type="molecule type" value="Transcribed_RNA"/>
</dbReference>
<protein>
    <submittedName>
        <fullName evidence="1">Uncharacterized protein</fullName>
    </submittedName>
</protein>
<reference evidence="1" key="1">
    <citation type="submission" date="2018-02" db="EMBL/GenBank/DDBJ databases">
        <title>Rhizophora mucronata_Transcriptome.</title>
        <authorList>
            <person name="Meera S.P."/>
            <person name="Sreeshan A."/>
            <person name="Augustine A."/>
        </authorList>
    </citation>
    <scope>NUCLEOTIDE SEQUENCE</scope>
    <source>
        <tissue evidence="1">Leaf</tissue>
    </source>
</reference>
<name>A0A2P2R0Q8_RHIMU</name>
<evidence type="ECO:0000313" key="1">
    <source>
        <dbReference type="EMBL" id="MBX72724.1"/>
    </source>
</evidence>
<proteinExistence type="predicted"/>
<accession>A0A2P2R0Q8</accession>
<sequence length="12" mass="1416">MLQTAELVNYFS</sequence>